<reference evidence="1 2" key="1">
    <citation type="submission" date="2014-04" db="EMBL/GenBank/DDBJ databases">
        <authorList>
            <consortium name="DOE Joint Genome Institute"/>
            <person name="Kuo A."/>
            <person name="Kohler A."/>
            <person name="Costa M.D."/>
            <person name="Nagy L.G."/>
            <person name="Floudas D."/>
            <person name="Copeland A."/>
            <person name="Barry K.W."/>
            <person name="Cichocki N."/>
            <person name="Veneault-Fourrey C."/>
            <person name="LaButti K."/>
            <person name="Lindquist E.A."/>
            <person name="Lipzen A."/>
            <person name="Lundell T."/>
            <person name="Morin E."/>
            <person name="Murat C."/>
            <person name="Sun H."/>
            <person name="Tunlid A."/>
            <person name="Henrissat B."/>
            <person name="Grigoriev I.V."/>
            <person name="Hibbett D.S."/>
            <person name="Martin F."/>
            <person name="Nordberg H.P."/>
            <person name="Cantor M.N."/>
            <person name="Hua S.X."/>
        </authorList>
    </citation>
    <scope>NUCLEOTIDE SEQUENCE [LARGE SCALE GENOMIC DNA]</scope>
    <source>
        <strain evidence="1 2">441</strain>
    </source>
</reference>
<proteinExistence type="predicted"/>
<dbReference type="EMBL" id="KN833693">
    <property type="protein sequence ID" value="KIK28260.1"/>
    <property type="molecule type" value="Genomic_DNA"/>
</dbReference>
<evidence type="ECO:0000313" key="1">
    <source>
        <dbReference type="EMBL" id="KIK28260.1"/>
    </source>
</evidence>
<dbReference type="HOGENOM" id="CLU_2942713_0_0_1"/>
<sequence>MVNFICVVSVCVNSADHKIVPARNSVYYFRRVVKYFPPALKAFPVRPVYSRFGHDLSGRI</sequence>
<dbReference type="AlphaFoldDB" id="A0A0C9YTG3"/>
<protein>
    <submittedName>
        <fullName evidence="1">Uncharacterized protein</fullName>
    </submittedName>
</protein>
<organism evidence="1 2">
    <name type="scientific">Pisolithus microcarpus 441</name>
    <dbReference type="NCBI Taxonomy" id="765257"/>
    <lineage>
        <taxon>Eukaryota</taxon>
        <taxon>Fungi</taxon>
        <taxon>Dikarya</taxon>
        <taxon>Basidiomycota</taxon>
        <taxon>Agaricomycotina</taxon>
        <taxon>Agaricomycetes</taxon>
        <taxon>Agaricomycetidae</taxon>
        <taxon>Boletales</taxon>
        <taxon>Sclerodermatineae</taxon>
        <taxon>Pisolithaceae</taxon>
        <taxon>Pisolithus</taxon>
    </lineage>
</organism>
<reference evidence="2" key="2">
    <citation type="submission" date="2015-01" db="EMBL/GenBank/DDBJ databases">
        <title>Evolutionary Origins and Diversification of the Mycorrhizal Mutualists.</title>
        <authorList>
            <consortium name="DOE Joint Genome Institute"/>
            <consortium name="Mycorrhizal Genomics Consortium"/>
            <person name="Kohler A."/>
            <person name="Kuo A."/>
            <person name="Nagy L.G."/>
            <person name="Floudas D."/>
            <person name="Copeland A."/>
            <person name="Barry K.W."/>
            <person name="Cichocki N."/>
            <person name="Veneault-Fourrey C."/>
            <person name="LaButti K."/>
            <person name="Lindquist E.A."/>
            <person name="Lipzen A."/>
            <person name="Lundell T."/>
            <person name="Morin E."/>
            <person name="Murat C."/>
            <person name="Riley R."/>
            <person name="Ohm R."/>
            <person name="Sun H."/>
            <person name="Tunlid A."/>
            <person name="Henrissat B."/>
            <person name="Grigoriev I.V."/>
            <person name="Hibbett D.S."/>
            <person name="Martin F."/>
        </authorList>
    </citation>
    <scope>NUCLEOTIDE SEQUENCE [LARGE SCALE GENOMIC DNA]</scope>
    <source>
        <strain evidence="2">441</strain>
    </source>
</reference>
<accession>A0A0C9YTG3</accession>
<keyword evidence="2" id="KW-1185">Reference proteome</keyword>
<dbReference type="Proteomes" id="UP000054018">
    <property type="component" value="Unassembled WGS sequence"/>
</dbReference>
<name>A0A0C9YTG3_9AGAM</name>
<evidence type="ECO:0000313" key="2">
    <source>
        <dbReference type="Proteomes" id="UP000054018"/>
    </source>
</evidence>
<gene>
    <name evidence="1" type="ORF">PISMIDRAFT_673943</name>
</gene>